<comment type="caution">
    <text evidence="2">The sequence shown here is derived from an EMBL/GenBank/DDBJ whole genome shotgun (WGS) entry which is preliminary data.</text>
</comment>
<keyword evidence="1" id="KW-0732">Signal</keyword>
<proteinExistence type="predicted"/>
<sequence>MGALGSARLRWALLGTRAALPGLGSYGARAKAAIPSALPAAQAAEAPGTGPGDRRLRSLDELSGPGQLRLLFQLLVQGYVLHLHQLQALGSEPKRFTCDLSS</sequence>
<evidence type="ECO:0000313" key="2">
    <source>
        <dbReference type="EMBL" id="KAB0379613.1"/>
    </source>
</evidence>
<evidence type="ECO:0000313" key="3">
    <source>
        <dbReference type="Proteomes" id="UP000326062"/>
    </source>
</evidence>
<evidence type="ECO:0000256" key="1">
    <source>
        <dbReference type="SAM" id="SignalP"/>
    </source>
</evidence>
<dbReference type="EMBL" id="VCEB01000003">
    <property type="protein sequence ID" value="KAB0379613.1"/>
    <property type="molecule type" value="Genomic_DNA"/>
</dbReference>
<name>A0A5J5MHB6_MUNRE</name>
<protein>
    <submittedName>
        <fullName evidence="2">Uncharacterized protein</fullName>
    </submittedName>
</protein>
<keyword evidence="3" id="KW-1185">Reference proteome</keyword>
<feature type="signal peptide" evidence="1">
    <location>
        <begin position="1"/>
        <end position="18"/>
    </location>
</feature>
<accession>A0A5J5MHB6</accession>
<organism evidence="2 3">
    <name type="scientific">Muntiacus reevesi</name>
    <name type="common">Reeves' muntjac</name>
    <name type="synonym">Cervus reevesi</name>
    <dbReference type="NCBI Taxonomy" id="9886"/>
    <lineage>
        <taxon>Eukaryota</taxon>
        <taxon>Metazoa</taxon>
        <taxon>Chordata</taxon>
        <taxon>Craniata</taxon>
        <taxon>Vertebrata</taxon>
        <taxon>Euteleostomi</taxon>
        <taxon>Mammalia</taxon>
        <taxon>Eutheria</taxon>
        <taxon>Laurasiatheria</taxon>
        <taxon>Artiodactyla</taxon>
        <taxon>Ruminantia</taxon>
        <taxon>Pecora</taxon>
        <taxon>Cervidae</taxon>
        <taxon>Muntiacinae</taxon>
        <taxon>Muntiacus</taxon>
    </lineage>
</organism>
<feature type="chain" id="PRO_5023873121" evidence="1">
    <location>
        <begin position="19"/>
        <end position="102"/>
    </location>
</feature>
<dbReference type="Proteomes" id="UP000326062">
    <property type="component" value="Chromosome 3"/>
</dbReference>
<dbReference type="AlphaFoldDB" id="A0A5J5MHB6"/>
<gene>
    <name evidence="2" type="ORF">FD755_007397</name>
</gene>
<reference evidence="2 3" key="1">
    <citation type="submission" date="2019-06" db="EMBL/GenBank/DDBJ databases">
        <title>Discovery of a novel chromosome fission-fusion reversal in muntjac.</title>
        <authorList>
            <person name="Mudd A.B."/>
            <person name="Bredeson J.V."/>
            <person name="Baum R."/>
            <person name="Hockemeyer D."/>
            <person name="Rokhsar D.S."/>
        </authorList>
    </citation>
    <scope>NUCLEOTIDE SEQUENCE [LARGE SCALE GENOMIC DNA]</scope>
    <source>
        <strain evidence="2">UCam_UCB_Mr</strain>
        <tissue evidence="2">Fibroblast cell line</tissue>
    </source>
</reference>